<sequence length="90" mass="9572">MLIALIAHDKPGALQIRKDTRDAHLDYIKATGVVAQAGPLLDDAGEMKGSLIILDVTDIAAAQDWAANDPYAKAGLFDSVTLTAWKRVIG</sequence>
<proteinExistence type="inferred from homology"/>
<evidence type="ECO:0000259" key="2">
    <source>
        <dbReference type="Pfam" id="PF03795"/>
    </source>
</evidence>
<evidence type="ECO:0000313" key="4">
    <source>
        <dbReference type="Proteomes" id="UP000207598"/>
    </source>
</evidence>
<dbReference type="PANTHER" id="PTHR33606:SF3">
    <property type="entry name" value="PROTEIN YCII"/>
    <property type="match status" value="1"/>
</dbReference>
<dbReference type="OrthoDB" id="2293521at2"/>
<dbReference type="InterPro" id="IPR051807">
    <property type="entry name" value="Sec-metab_biosynth-assoc"/>
</dbReference>
<dbReference type="AlphaFoldDB" id="A0A238JRZ0"/>
<dbReference type="RefSeq" id="WP_094019176.1">
    <property type="nucleotide sequence ID" value="NZ_FXYF01000001.1"/>
</dbReference>
<dbReference type="InterPro" id="IPR011008">
    <property type="entry name" value="Dimeric_a/b-barrel"/>
</dbReference>
<keyword evidence="4" id="KW-1185">Reference proteome</keyword>
<name>A0A238JRZ0_9RHOB</name>
<dbReference type="SUPFAM" id="SSF54909">
    <property type="entry name" value="Dimeric alpha+beta barrel"/>
    <property type="match status" value="1"/>
</dbReference>
<dbReference type="PANTHER" id="PTHR33606">
    <property type="entry name" value="PROTEIN YCII"/>
    <property type="match status" value="1"/>
</dbReference>
<accession>A0A238JRZ0</accession>
<evidence type="ECO:0000313" key="3">
    <source>
        <dbReference type="EMBL" id="SMX32612.1"/>
    </source>
</evidence>
<dbReference type="EMBL" id="FXYF01000001">
    <property type="protein sequence ID" value="SMX32612.1"/>
    <property type="molecule type" value="Genomic_DNA"/>
</dbReference>
<dbReference type="InterPro" id="IPR005545">
    <property type="entry name" value="YCII"/>
</dbReference>
<dbReference type="Pfam" id="PF03795">
    <property type="entry name" value="YCII"/>
    <property type="match status" value="1"/>
</dbReference>
<gene>
    <name evidence="3" type="ORF">MAA8898_00292</name>
</gene>
<feature type="domain" description="YCII-related" evidence="2">
    <location>
        <begin position="1"/>
        <end position="86"/>
    </location>
</feature>
<evidence type="ECO:0000256" key="1">
    <source>
        <dbReference type="ARBA" id="ARBA00007689"/>
    </source>
</evidence>
<dbReference type="Proteomes" id="UP000207598">
    <property type="component" value="Unassembled WGS sequence"/>
</dbReference>
<comment type="similarity">
    <text evidence="1">Belongs to the YciI family.</text>
</comment>
<organism evidence="3 4">
    <name type="scientific">Maliponia aquimaris</name>
    <dbReference type="NCBI Taxonomy" id="1673631"/>
    <lineage>
        <taxon>Bacteria</taxon>
        <taxon>Pseudomonadati</taxon>
        <taxon>Pseudomonadota</taxon>
        <taxon>Alphaproteobacteria</taxon>
        <taxon>Rhodobacterales</taxon>
        <taxon>Paracoccaceae</taxon>
        <taxon>Maliponia</taxon>
    </lineage>
</organism>
<reference evidence="3 4" key="1">
    <citation type="submission" date="2017-05" db="EMBL/GenBank/DDBJ databases">
        <authorList>
            <person name="Song R."/>
            <person name="Chenine A.L."/>
            <person name="Ruprecht R.M."/>
        </authorList>
    </citation>
    <scope>NUCLEOTIDE SEQUENCE [LARGE SCALE GENOMIC DNA]</scope>
    <source>
        <strain evidence="3 4">CECT 8898</strain>
    </source>
</reference>
<dbReference type="Gene3D" id="3.30.70.1060">
    <property type="entry name" value="Dimeric alpha+beta barrel"/>
    <property type="match status" value="1"/>
</dbReference>
<protein>
    <submittedName>
        <fullName evidence="3">YciI-like protein</fullName>
    </submittedName>
</protein>